<keyword evidence="5" id="KW-1185">Reference proteome</keyword>
<dbReference type="Pfam" id="PF25601">
    <property type="entry name" value="AAA_lid_14"/>
    <property type="match status" value="1"/>
</dbReference>
<dbReference type="Pfam" id="PF14532">
    <property type="entry name" value="Sigma54_activ_2"/>
    <property type="match status" value="1"/>
</dbReference>
<gene>
    <name evidence="4" type="ORF">LZC94_10385</name>
</gene>
<dbReference type="InterPro" id="IPR027417">
    <property type="entry name" value="P-loop_NTPase"/>
</dbReference>
<dbReference type="Gene3D" id="3.40.50.300">
    <property type="entry name" value="P-loop containing nucleotide triphosphate hydrolases"/>
    <property type="match status" value="1"/>
</dbReference>
<dbReference type="PROSITE" id="PS50045">
    <property type="entry name" value="SIGMA54_INTERACT_4"/>
    <property type="match status" value="1"/>
</dbReference>
<dbReference type="RefSeq" id="WP_394827297.1">
    <property type="nucleotide sequence ID" value="NZ_CP089984.1"/>
</dbReference>
<proteinExistence type="predicted"/>
<evidence type="ECO:0000256" key="2">
    <source>
        <dbReference type="ARBA" id="ARBA00022840"/>
    </source>
</evidence>
<dbReference type="InterPro" id="IPR002078">
    <property type="entry name" value="Sigma_54_int"/>
</dbReference>
<dbReference type="SUPFAM" id="SSF52540">
    <property type="entry name" value="P-loop containing nucleoside triphosphate hydrolases"/>
    <property type="match status" value="1"/>
</dbReference>
<keyword evidence="2" id="KW-0067">ATP-binding</keyword>
<sequence>MIPSLRELYPQMKAPAQPDLRATPSNDVKQVEARYVIVVHLAGPLGDLVETALRVEPRFCVVRADARLRAPRHVHLVVVDERMSARRRARLVRACRAPIFNLERHLGPRFDVRELRALILATCSYGDITTENMVAETPTTRVALHFIERIAEQPTPVLVWGPSGSGKKMLARRLHSLSRRKGPFIVAPATDGDLLEAVSTARGGTLCLDEISAVTAENARYIRALCAERRLEGPHPLALSDVRVVATTCRDLAADVVRKLFPADLYLRLASFVVPLFALRERHADLDALIDRFWKQHPRAELVSLSPPARDVLRRYKWPMNVRQLQSVVGQILALAPPGEMSVATLLSLAPEVAQRRGNAVQTGHRARSH</sequence>
<dbReference type="InterPro" id="IPR058031">
    <property type="entry name" value="AAA_lid_NorR"/>
</dbReference>
<dbReference type="PANTHER" id="PTHR32071">
    <property type="entry name" value="TRANSCRIPTIONAL REGULATORY PROTEIN"/>
    <property type="match status" value="1"/>
</dbReference>
<evidence type="ECO:0000256" key="1">
    <source>
        <dbReference type="ARBA" id="ARBA00022741"/>
    </source>
</evidence>
<organism evidence="4 5">
    <name type="scientific">Pendulispora albinea</name>
    <dbReference type="NCBI Taxonomy" id="2741071"/>
    <lineage>
        <taxon>Bacteria</taxon>
        <taxon>Pseudomonadati</taxon>
        <taxon>Myxococcota</taxon>
        <taxon>Myxococcia</taxon>
        <taxon>Myxococcales</taxon>
        <taxon>Sorangiineae</taxon>
        <taxon>Pendulisporaceae</taxon>
        <taxon>Pendulispora</taxon>
    </lineage>
</organism>
<dbReference type="SMART" id="SM00382">
    <property type="entry name" value="AAA"/>
    <property type="match status" value="1"/>
</dbReference>
<reference evidence="4 5" key="1">
    <citation type="submission" date="2021-12" db="EMBL/GenBank/DDBJ databases">
        <title>Discovery of the Pendulisporaceae a myxobacterial family with distinct sporulation behavior and unique specialized metabolism.</title>
        <authorList>
            <person name="Garcia R."/>
            <person name="Popoff A."/>
            <person name="Bader C.D."/>
            <person name="Loehr J."/>
            <person name="Walesch S."/>
            <person name="Walt C."/>
            <person name="Boldt J."/>
            <person name="Bunk B."/>
            <person name="Haeckl F.J.F.P.J."/>
            <person name="Gunesch A.P."/>
            <person name="Birkelbach J."/>
            <person name="Nuebel U."/>
            <person name="Pietschmann T."/>
            <person name="Bach T."/>
            <person name="Mueller R."/>
        </authorList>
    </citation>
    <scope>NUCLEOTIDE SEQUENCE [LARGE SCALE GENOMIC DNA]</scope>
    <source>
        <strain evidence="4 5">MSr11954</strain>
    </source>
</reference>
<protein>
    <submittedName>
        <fullName evidence="4">Sigma 54-interacting transcriptional regulator</fullName>
    </submittedName>
</protein>
<accession>A0ABZ2M3V9</accession>
<evidence type="ECO:0000313" key="4">
    <source>
        <dbReference type="EMBL" id="WXB17657.1"/>
    </source>
</evidence>
<keyword evidence="1" id="KW-0547">Nucleotide-binding</keyword>
<dbReference type="EMBL" id="CP089984">
    <property type="protein sequence ID" value="WXB17657.1"/>
    <property type="molecule type" value="Genomic_DNA"/>
</dbReference>
<dbReference type="Proteomes" id="UP001370348">
    <property type="component" value="Chromosome"/>
</dbReference>
<dbReference type="InterPro" id="IPR003593">
    <property type="entry name" value="AAA+_ATPase"/>
</dbReference>
<dbReference type="CDD" id="cd00009">
    <property type="entry name" value="AAA"/>
    <property type="match status" value="1"/>
</dbReference>
<dbReference type="Gene3D" id="1.10.8.60">
    <property type="match status" value="1"/>
</dbReference>
<evidence type="ECO:0000259" key="3">
    <source>
        <dbReference type="PROSITE" id="PS50045"/>
    </source>
</evidence>
<evidence type="ECO:0000313" key="5">
    <source>
        <dbReference type="Proteomes" id="UP001370348"/>
    </source>
</evidence>
<feature type="domain" description="Sigma-54 factor interaction" evidence="3">
    <location>
        <begin position="133"/>
        <end position="334"/>
    </location>
</feature>
<name>A0ABZ2M3V9_9BACT</name>